<keyword evidence="1" id="KW-0812">Transmembrane</keyword>
<evidence type="ECO:0000313" key="2">
    <source>
        <dbReference type="EMBL" id="KIC63203.1"/>
    </source>
</evidence>
<dbReference type="RefSeq" id="WP_039367992.1">
    <property type="nucleotide sequence ID" value="NZ_JWTA01000006.1"/>
</dbReference>
<feature type="transmembrane region" description="Helical" evidence="1">
    <location>
        <begin position="35"/>
        <end position="52"/>
    </location>
</feature>
<sequence>MRNKIIKISCILIAIVCGGYALYQWFNSKTLDYVALPMVVIFPLLAALLPNYNRTNYIFKIKHSDWMRLSDGHYRLTVPFKVHGIENPKPSLYLKLNGELTKISGSKDVKPNHDIELNVNHTTYEGELRITS</sequence>
<dbReference type="Proteomes" id="UP000031167">
    <property type="component" value="Unassembled WGS sequence"/>
</dbReference>
<evidence type="ECO:0000256" key="1">
    <source>
        <dbReference type="SAM" id="Phobius"/>
    </source>
</evidence>
<feature type="transmembrane region" description="Helical" evidence="1">
    <location>
        <begin position="5"/>
        <end position="23"/>
    </location>
</feature>
<dbReference type="AlphaFoldDB" id="A0A0B4E9A0"/>
<keyword evidence="1" id="KW-0472">Membrane</keyword>
<evidence type="ECO:0000313" key="3">
    <source>
        <dbReference type="Proteomes" id="UP000031167"/>
    </source>
</evidence>
<dbReference type="EMBL" id="JWTA01000006">
    <property type="protein sequence ID" value="KIC63203.1"/>
    <property type="molecule type" value="Genomic_DNA"/>
</dbReference>
<organism evidence="2 3">
    <name type="scientific">Chryseobacterium taiwanense</name>
    <dbReference type="NCBI Taxonomy" id="363331"/>
    <lineage>
        <taxon>Bacteria</taxon>
        <taxon>Pseudomonadati</taxon>
        <taxon>Bacteroidota</taxon>
        <taxon>Flavobacteriia</taxon>
        <taxon>Flavobacteriales</taxon>
        <taxon>Weeksellaceae</taxon>
        <taxon>Chryseobacterium group</taxon>
        <taxon>Chryseobacterium</taxon>
    </lineage>
</organism>
<comment type="caution">
    <text evidence="2">The sequence shown here is derived from an EMBL/GenBank/DDBJ whole genome shotgun (WGS) entry which is preliminary data.</text>
</comment>
<keyword evidence="1" id="KW-1133">Transmembrane helix</keyword>
<name>A0A0B4E9A0_9FLAO</name>
<gene>
    <name evidence="2" type="ORF">RM51_09135</name>
</gene>
<proteinExistence type="predicted"/>
<accession>A0A0B4E9A0</accession>
<protein>
    <submittedName>
        <fullName evidence="2">Uncharacterized protein</fullName>
    </submittedName>
</protein>
<keyword evidence="3" id="KW-1185">Reference proteome</keyword>
<reference evidence="2 3" key="1">
    <citation type="submission" date="2014-12" db="EMBL/GenBank/DDBJ databases">
        <title>Genome sequencing of Chryseobacterium taiwanense TPW19.</title>
        <authorList>
            <person name="Tan P.W."/>
            <person name="Chan K.-G."/>
        </authorList>
    </citation>
    <scope>NUCLEOTIDE SEQUENCE [LARGE SCALE GENOMIC DNA]</scope>
    <source>
        <strain evidence="2 3">TPW19</strain>
    </source>
</reference>